<organism evidence="2 3">
    <name type="scientific">Microterricola viridarii</name>
    <dbReference type="NCBI Taxonomy" id="412690"/>
    <lineage>
        <taxon>Bacteria</taxon>
        <taxon>Bacillati</taxon>
        <taxon>Actinomycetota</taxon>
        <taxon>Actinomycetes</taxon>
        <taxon>Micrococcales</taxon>
        <taxon>Microbacteriaceae</taxon>
        <taxon>Microterricola</taxon>
    </lineage>
</organism>
<dbReference type="CDD" id="cd19152">
    <property type="entry name" value="AKR_AKR15A"/>
    <property type="match status" value="1"/>
</dbReference>
<proteinExistence type="predicted"/>
<dbReference type="Pfam" id="PF00248">
    <property type="entry name" value="Aldo_ket_red"/>
    <property type="match status" value="1"/>
</dbReference>
<dbReference type="EMBL" id="LT629742">
    <property type="protein sequence ID" value="SDR84516.1"/>
    <property type="molecule type" value="Genomic_DNA"/>
</dbReference>
<accession>A0A1H1MCT3</accession>
<sequence length="338" mass="36234">MTLHDTENSPTMTRPLGRGGLIAGPHAYGVAALGNLYSALEEDAAIDAVHAAWERGVRYFDTAPHYGLGLSEERLGAGLAGRARNEFVVSTKVGKILVDTDEFPGERDDQGFDVPKNRVRRWDFSRDGVLRSIEGSLERLGLDRLDVVLVHDPDDHYREALDGAFPALEELRSQGVITSYGAGMNQSEMLTDFVRNTDLDVVMVAGRYSLLEQPALADLLPAAEARGVSIVAAGVFNSGLLATDRPGADAKYNYEAAPAELLARVNRIADVCEAHGVTLPAVAAQFPLAHPAVATVCLGARSRSQVERNASLFDVQIPAALWPELRAAGLLAETAPTP</sequence>
<protein>
    <submittedName>
        <fullName evidence="2">D-threo-aldose 1-dehydrogenase</fullName>
    </submittedName>
</protein>
<dbReference type="PANTHER" id="PTHR42686">
    <property type="entry name" value="GH17980P-RELATED"/>
    <property type="match status" value="1"/>
</dbReference>
<keyword evidence="3" id="KW-1185">Reference proteome</keyword>
<dbReference type="GO" id="GO:0005829">
    <property type="term" value="C:cytosol"/>
    <property type="evidence" value="ECO:0007669"/>
    <property type="project" value="TreeGrafter"/>
</dbReference>
<dbReference type="STRING" id="412690.SAMN04489834_0366"/>
<feature type="domain" description="NADP-dependent oxidoreductase" evidence="1">
    <location>
        <begin position="28"/>
        <end position="327"/>
    </location>
</feature>
<dbReference type="InterPro" id="IPR023210">
    <property type="entry name" value="NADP_OxRdtase_dom"/>
</dbReference>
<dbReference type="GO" id="GO:0016491">
    <property type="term" value="F:oxidoreductase activity"/>
    <property type="evidence" value="ECO:0007669"/>
    <property type="project" value="InterPro"/>
</dbReference>
<dbReference type="Gene3D" id="3.20.20.100">
    <property type="entry name" value="NADP-dependent oxidoreductase domain"/>
    <property type="match status" value="1"/>
</dbReference>
<dbReference type="Proteomes" id="UP000181956">
    <property type="component" value="Chromosome I"/>
</dbReference>
<evidence type="ECO:0000313" key="2">
    <source>
        <dbReference type="EMBL" id="SDR84516.1"/>
    </source>
</evidence>
<reference evidence="3" key="1">
    <citation type="submission" date="2016-10" db="EMBL/GenBank/DDBJ databases">
        <authorList>
            <person name="Varghese N."/>
            <person name="Submissions S."/>
        </authorList>
    </citation>
    <scope>NUCLEOTIDE SEQUENCE [LARGE SCALE GENOMIC DNA]</scope>
    <source>
        <strain evidence="3">DSM 21772</strain>
    </source>
</reference>
<dbReference type="InterPro" id="IPR020471">
    <property type="entry name" value="AKR"/>
</dbReference>
<dbReference type="InterPro" id="IPR036812">
    <property type="entry name" value="NAD(P)_OxRdtase_dom_sf"/>
</dbReference>
<evidence type="ECO:0000259" key="1">
    <source>
        <dbReference type="Pfam" id="PF00248"/>
    </source>
</evidence>
<dbReference type="SUPFAM" id="SSF51430">
    <property type="entry name" value="NAD(P)-linked oxidoreductase"/>
    <property type="match status" value="1"/>
</dbReference>
<gene>
    <name evidence="2" type="ORF">SAMN04489834_0366</name>
</gene>
<name>A0A1H1MCT3_9MICO</name>
<dbReference type="AlphaFoldDB" id="A0A1H1MCT3"/>
<dbReference type="PANTHER" id="PTHR42686:SF1">
    <property type="entry name" value="GH17980P-RELATED"/>
    <property type="match status" value="1"/>
</dbReference>
<evidence type="ECO:0000313" key="3">
    <source>
        <dbReference type="Proteomes" id="UP000181956"/>
    </source>
</evidence>